<dbReference type="Proteomes" id="UP000037660">
    <property type="component" value="Unassembled WGS sequence"/>
</dbReference>
<feature type="domain" description="Alpha/beta hydrolase fold-3" evidence="4">
    <location>
        <begin position="80"/>
        <end position="287"/>
    </location>
</feature>
<dbReference type="InterPro" id="IPR013094">
    <property type="entry name" value="AB_hydrolase_3"/>
</dbReference>
<dbReference type="Pfam" id="PF07859">
    <property type="entry name" value="Abhydrolase_3"/>
    <property type="match status" value="1"/>
</dbReference>
<evidence type="ECO:0000259" key="4">
    <source>
        <dbReference type="Pfam" id="PF07859"/>
    </source>
</evidence>
<protein>
    <submittedName>
        <fullName evidence="5">Esterase/lipase</fullName>
    </submittedName>
</protein>
<dbReference type="EMBL" id="BBYR01000022">
    <property type="protein sequence ID" value="GAP35396.1"/>
    <property type="molecule type" value="Genomic_DNA"/>
</dbReference>
<comment type="similarity">
    <text evidence="1">Belongs to the 'GDXG' lipolytic enzyme family.</text>
</comment>
<dbReference type="AlphaFoldDB" id="A0A0K8NYD7"/>
<accession>A0A0K8NYD7</accession>
<evidence type="ECO:0000313" key="5">
    <source>
        <dbReference type="EMBL" id="GAP35396.1"/>
    </source>
</evidence>
<organism evidence="5 6">
    <name type="scientific">Piscinibacter sakaiensis</name>
    <name type="common">Ideonella sakaiensis</name>
    <dbReference type="NCBI Taxonomy" id="1547922"/>
    <lineage>
        <taxon>Bacteria</taxon>
        <taxon>Pseudomonadati</taxon>
        <taxon>Pseudomonadota</taxon>
        <taxon>Betaproteobacteria</taxon>
        <taxon>Burkholderiales</taxon>
        <taxon>Sphaerotilaceae</taxon>
        <taxon>Piscinibacter</taxon>
    </lineage>
</organism>
<dbReference type="SUPFAM" id="SSF53474">
    <property type="entry name" value="alpha/beta-Hydrolases"/>
    <property type="match status" value="1"/>
</dbReference>
<dbReference type="PROSITE" id="PS01174">
    <property type="entry name" value="LIPASE_GDXG_SER"/>
    <property type="match status" value="1"/>
</dbReference>
<reference evidence="6" key="1">
    <citation type="submission" date="2015-07" db="EMBL/GenBank/DDBJ databases">
        <title>Discovery of a poly(ethylene terephthalate assimilation.</title>
        <authorList>
            <person name="Yoshida S."/>
            <person name="Hiraga K."/>
            <person name="Takehana T."/>
            <person name="Taniguchi I."/>
            <person name="Yamaji H."/>
            <person name="Maeda Y."/>
            <person name="Toyohara K."/>
            <person name="Miyamoto K."/>
            <person name="Kimura Y."/>
            <person name="Oda K."/>
        </authorList>
    </citation>
    <scope>NUCLEOTIDE SEQUENCE [LARGE SCALE GENOMIC DNA]</scope>
    <source>
        <strain evidence="6">NBRC 110686 / TISTR 2288 / 201-F6</strain>
    </source>
</reference>
<dbReference type="PANTHER" id="PTHR48081">
    <property type="entry name" value="AB HYDROLASE SUPERFAMILY PROTEIN C4A8.06C"/>
    <property type="match status" value="1"/>
</dbReference>
<dbReference type="PANTHER" id="PTHR48081:SF8">
    <property type="entry name" value="ALPHA_BETA HYDROLASE FOLD-3 DOMAIN-CONTAINING PROTEIN-RELATED"/>
    <property type="match status" value="1"/>
</dbReference>
<evidence type="ECO:0000313" key="6">
    <source>
        <dbReference type="Proteomes" id="UP000037660"/>
    </source>
</evidence>
<comment type="caution">
    <text evidence="5">The sequence shown here is derived from an EMBL/GenBank/DDBJ whole genome shotgun (WGS) entry which is preliminary data.</text>
</comment>
<dbReference type="InterPro" id="IPR033140">
    <property type="entry name" value="Lipase_GDXG_put_SER_AS"/>
</dbReference>
<dbReference type="STRING" id="1547922.ISF6_1167"/>
<evidence type="ECO:0000256" key="1">
    <source>
        <dbReference type="ARBA" id="ARBA00010515"/>
    </source>
</evidence>
<keyword evidence="6" id="KW-1185">Reference proteome</keyword>
<dbReference type="RefSeq" id="WP_054019455.1">
    <property type="nucleotide sequence ID" value="NZ_BBYR01000022.1"/>
</dbReference>
<dbReference type="InterPro" id="IPR029058">
    <property type="entry name" value="AB_hydrolase_fold"/>
</dbReference>
<gene>
    <name evidence="5" type="ORF">ISF6_1167</name>
</gene>
<dbReference type="OrthoDB" id="9794445at2"/>
<sequence>MSDLHPLLAELRETYRRTGRPQMSSGTPADGRALVASSRTFLGPGPADVAAVGVRIPTRDGAIAGRLLLPPGDREPAGVVVYLHGGGWVLGTLDDFDALGRHLAARSGCAVLLADYRLAPEHPFPAGLHDTEDTLRQVASGALAAQHPALAAGRPLVVAGDSAGGNLATVAAAAVCREVPLALQLLVYPVTDARMATRSYEVHAHDSFLTRADMVWFYRHYAPDGRWNDPRISPLQAAALGHLPPAWIAVAEHDVLHDEGIAYAERLAEAGVPVTVRRCEGVTHGCVRMMNILEPADRLVDAAAAAIRAACARKTSPSQETA</sequence>
<keyword evidence="2" id="KW-0378">Hydrolase</keyword>
<feature type="active site" evidence="3">
    <location>
        <position position="162"/>
    </location>
</feature>
<reference evidence="5 6" key="2">
    <citation type="journal article" date="2016" name="Science">
        <title>A bacterium that degrades and assimilates poly(ethylene terephthalate).</title>
        <authorList>
            <person name="Yoshida S."/>
            <person name="Hiraga K."/>
            <person name="Takehana T."/>
            <person name="Taniguchi I."/>
            <person name="Yamaji H."/>
            <person name="Maeda Y."/>
            <person name="Toyohara K."/>
            <person name="Miyamoto K."/>
            <person name="Kimura Y."/>
            <person name="Oda K."/>
        </authorList>
    </citation>
    <scope>NUCLEOTIDE SEQUENCE [LARGE SCALE GENOMIC DNA]</scope>
    <source>
        <strain evidence="6">NBRC 110686 / TISTR 2288 / 201-F6</strain>
    </source>
</reference>
<evidence type="ECO:0000256" key="3">
    <source>
        <dbReference type="PROSITE-ProRule" id="PRU10038"/>
    </source>
</evidence>
<dbReference type="Gene3D" id="3.40.50.1820">
    <property type="entry name" value="alpha/beta hydrolase"/>
    <property type="match status" value="1"/>
</dbReference>
<dbReference type="InterPro" id="IPR050300">
    <property type="entry name" value="GDXG_lipolytic_enzyme"/>
</dbReference>
<proteinExistence type="inferred from homology"/>
<dbReference type="GO" id="GO:0016787">
    <property type="term" value="F:hydrolase activity"/>
    <property type="evidence" value="ECO:0007669"/>
    <property type="project" value="UniProtKB-KW"/>
</dbReference>
<name>A0A0K8NYD7_PISS1</name>
<evidence type="ECO:0000256" key="2">
    <source>
        <dbReference type="ARBA" id="ARBA00022801"/>
    </source>
</evidence>